<evidence type="ECO:0000259" key="2">
    <source>
        <dbReference type="PROSITE" id="PS50821"/>
    </source>
</evidence>
<evidence type="ECO:0000313" key="5">
    <source>
        <dbReference type="Proteomes" id="UP000015241"/>
    </source>
</evidence>
<gene>
    <name evidence="4" type="ORF">FOMPIDRAFT_1052810</name>
</gene>
<dbReference type="SUPFAM" id="SSF53098">
    <property type="entry name" value="Ribonuclease H-like"/>
    <property type="match status" value="1"/>
</dbReference>
<evidence type="ECO:0000256" key="1">
    <source>
        <dbReference type="SAM" id="MobiDB-lite"/>
    </source>
</evidence>
<dbReference type="eggNOG" id="KOG1041">
    <property type="taxonomic scope" value="Eukaryota"/>
</dbReference>
<dbReference type="PANTHER" id="PTHR22891">
    <property type="entry name" value="EUKARYOTIC TRANSLATION INITIATION FACTOR 2C"/>
    <property type="match status" value="1"/>
</dbReference>
<dbReference type="SMART" id="SM00950">
    <property type="entry name" value="Piwi"/>
    <property type="match status" value="1"/>
</dbReference>
<dbReference type="InParanoid" id="S8DUV6"/>
<dbReference type="OrthoDB" id="10252740at2759"/>
<name>S8DUV6_FOMSC</name>
<feature type="region of interest" description="Disordered" evidence="1">
    <location>
        <begin position="1"/>
        <end position="38"/>
    </location>
</feature>
<organism evidence="4 5">
    <name type="scientific">Fomitopsis schrenkii</name>
    <name type="common">Brown rot fungus</name>
    <dbReference type="NCBI Taxonomy" id="2126942"/>
    <lineage>
        <taxon>Eukaryota</taxon>
        <taxon>Fungi</taxon>
        <taxon>Dikarya</taxon>
        <taxon>Basidiomycota</taxon>
        <taxon>Agaricomycotina</taxon>
        <taxon>Agaricomycetes</taxon>
        <taxon>Polyporales</taxon>
        <taxon>Fomitopsis</taxon>
    </lineage>
</organism>
<dbReference type="Pfam" id="PF02171">
    <property type="entry name" value="Piwi"/>
    <property type="match status" value="1"/>
</dbReference>
<evidence type="ECO:0000259" key="3">
    <source>
        <dbReference type="PROSITE" id="PS50822"/>
    </source>
</evidence>
<reference evidence="4 5" key="1">
    <citation type="journal article" date="2012" name="Science">
        <title>The Paleozoic origin of enzymatic lignin decomposition reconstructed from 31 fungal genomes.</title>
        <authorList>
            <person name="Floudas D."/>
            <person name="Binder M."/>
            <person name="Riley R."/>
            <person name="Barry K."/>
            <person name="Blanchette R.A."/>
            <person name="Henrissat B."/>
            <person name="Martinez A.T."/>
            <person name="Otillar R."/>
            <person name="Spatafora J.W."/>
            <person name="Yadav J.S."/>
            <person name="Aerts A."/>
            <person name="Benoit I."/>
            <person name="Boyd A."/>
            <person name="Carlson A."/>
            <person name="Copeland A."/>
            <person name="Coutinho P.M."/>
            <person name="de Vries R.P."/>
            <person name="Ferreira P."/>
            <person name="Findley K."/>
            <person name="Foster B."/>
            <person name="Gaskell J."/>
            <person name="Glotzer D."/>
            <person name="Gorecki P."/>
            <person name="Heitman J."/>
            <person name="Hesse C."/>
            <person name="Hori C."/>
            <person name="Igarashi K."/>
            <person name="Jurgens J.A."/>
            <person name="Kallen N."/>
            <person name="Kersten P."/>
            <person name="Kohler A."/>
            <person name="Kuees U."/>
            <person name="Kumar T.K.A."/>
            <person name="Kuo A."/>
            <person name="LaButti K."/>
            <person name="Larrondo L.F."/>
            <person name="Lindquist E."/>
            <person name="Ling A."/>
            <person name="Lombard V."/>
            <person name="Lucas S."/>
            <person name="Lundell T."/>
            <person name="Martin R."/>
            <person name="McLaughlin D.J."/>
            <person name="Morgenstern I."/>
            <person name="Morin E."/>
            <person name="Murat C."/>
            <person name="Nagy L.G."/>
            <person name="Nolan M."/>
            <person name="Ohm R.A."/>
            <person name="Patyshakuliyeva A."/>
            <person name="Rokas A."/>
            <person name="Ruiz-Duenas F.J."/>
            <person name="Sabat G."/>
            <person name="Salamov A."/>
            <person name="Samejima M."/>
            <person name="Schmutz J."/>
            <person name="Slot J.C."/>
            <person name="St John F."/>
            <person name="Stenlid J."/>
            <person name="Sun H."/>
            <person name="Sun S."/>
            <person name="Syed K."/>
            <person name="Tsang A."/>
            <person name="Wiebenga A."/>
            <person name="Young D."/>
            <person name="Pisabarro A."/>
            <person name="Eastwood D.C."/>
            <person name="Martin F."/>
            <person name="Cullen D."/>
            <person name="Grigoriev I.V."/>
            <person name="Hibbett D.S."/>
        </authorList>
    </citation>
    <scope>NUCLEOTIDE SEQUENCE</scope>
    <source>
        <strain evidence="5">FP-58527</strain>
    </source>
</reference>
<dbReference type="InterPro" id="IPR014811">
    <property type="entry name" value="ArgoL1"/>
</dbReference>
<dbReference type="InterPro" id="IPR036397">
    <property type="entry name" value="RNaseH_sf"/>
</dbReference>
<feature type="domain" description="PAZ" evidence="2">
    <location>
        <begin position="288"/>
        <end position="389"/>
    </location>
</feature>
<dbReference type="Pfam" id="PF02170">
    <property type="entry name" value="PAZ"/>
    <property type="match status" value="1"/>
</dbReference>
<dbReference type="SMART" id="SM01163">
    <property type="entry name" value="DUF1785"/>
    <property type="match status" value="1"/>
</dbReference>
<dbReference type="STRING" id="743788.S8DUV6"/>
<evidence type="ECO:0008006" key="6">
    <source>
        <dbReference type="Google" id="ProtNLM"/>
    </source>
</evidence>
<dbReference type="HOGENOM" id="CLU_004544_4_1_1"/>
<dbReference type="InterPro" id="IPR003165">
    <property type="entry name" value="Piwi"/>
</dbReference>
<dbReference type="InterPro" id="IPR032472">
    <property type="entry name" value="ArgoL2"/>
</dbReference>
<dbReference type="CDD" id="cd02846">
    <property type="entry name" value="PAZ_argonaute_like"/>
    <property type="match status" value="1"/>
</dbReference>
<keyword evidence="5" id="KW-1185">Reference proteome</keyword>
<dbReference type="SUPFAM" id="SSF101690">
    <property type="entry name" value="PAZ domain"/>
    <property type="match status" value="1"/>
</dbReference>
<dbReference type="EMBL" id="KE504181">
    <property type="protein sequence ID" value="EPS96956.1"/>
    <property type="molecule type" value="Genomic_DNA"/>
</dbReference>
<dbReference type="InterPro" id="IPR012337">
    <property type="entry name" value="RNaseH-like_sf"/>
</dbReference>
<proteinExistence type="predicted"/>
<dbReference type="Gene3D" id="2.170.260.10">
    <property type="entry name" value="paz domain"/>
    <property type="match status" value="1"/>
</dbReference>
<dbReference type="InterPro" id="IPR045246">
    <property type="entry name" value="Piwi_ago-like"/>
</dbReference>
<dbReference type="Proteomes" id="UP000015241">
    <property type="component" value="Unassembled WGS sequence"/>
</dbReference>
<evidence type="ECO:0000313" key="4">
    <source>
        <dbReference type="EMBL" id="EPS96956.1"/>
    </source>
</evidence>
<dbReference type="GO" id="GO:0003723">
    <property type="term" value="F:RNA binding"/>
    <property type="evidence" value="ECO:0007669"/>
    <property type="project" value="InterPro"/>
</dbReference>
<sequence length="952" mass="104952">MPGGGHVSPSARGRGVFSGGGPSSGPPRGRGRGAPGTHQLYAADTPAVEDERLASHDQLLQSFAEVESGPELPLPPPSGTVGEHILLRTNLLPTNFDVKIYYDYELGFQPTKGLAAERKDHVLELVEAHADFAAYAGRVAHDGRQRLLSVTKLPEPFVVTVQLPQQGEHAPLEVCVEFVLKHELDMDMLRRYAAGDTALKDTDIQPYVSALQLVSQQHARKTGVRIGRDAQTRFFFRSLTERAPIDLGGGLEALRGFFMSIRPTYEQVMTNINPGMAPFYVSGNLAGAMFASMRENRGLVHADFGRKLKVRTTYQGYERTWTIQKVLGTTAMNTSFFNKEKGGNMTVAEYFAQKYPNSPMQHANDVPLVCVQEKPSPIWIPAELCEIPSNQPYFGQLSGTATTIILNNANNPPKVNAEMIMNEGFQYLGLGEDTNSPVMDAFGVHVEHKMSVVPGRILPPPTPRYGTASAPNFVPGAWNFRDMKFQVGARVPNWAVLVLLQGQENVFSGAKDSALRPFLKTFIDLCTKSGMRFADANPPIIEAPLPFNDDRYRNSAIASIRDTLTNHINSLPAGRQPQFVLVLLADEDSRVYCGLKRVCDMELGVHTIGMQPSKATNPKGQGMYFGNVALKLNMKLGGVNHILDAASTKWLKEQMLKDTMLVGIDVTHGSTASKAGSPSLAAIVASIDKDFTTYPADLRMQRPAENKESKEIVVDLTYMMVGRLQCYKKRNNGKLPAQLIVYRDGVGEGQYRQTILDKELPLIKEAFHRVSEEGQPPYSPKLAIVVCVKRHHTRFYPAETQHMSNNGNTLPGTVVDKGVSSPFLFEFHLQAHVGLQGTVKPTRYIVIYDEIGFTSDVLQQGTHMLCYLYPRATKAVSLVTPAYLADLACERARCWLDTIMNTGDQLADVSSGQGKGKKQRATEQEKAQVLDEAIKMWGNGVHLNLAQSMFYI</sequence>
<dbReference type="InterPro" id="IPR036085">
    <property type="entry name" value="PAZ_dom_sf"/>
</dbReference>
<dbReference type="CDD" id="cd04657">
    <property type="entry name" value="Piwi_ago-like"/>
    <property type="match status" value="1"/>
</dbReference>
<accession>S8DUV6</accession>
<dbReference type="Gene3D" id="3.40.50.2300">
    <property type="match status" value="1"/>
</dbReference>
<feature type="domain" description="Piwi" evidence="3">
    <location>
        <begin position="579"/>
        <end position="897"/>
    </location>
</feature>
<dbReference type="PROSITE" id="PS50822">
    <property type="entry name" value="PIWI"/>
    <property type="match status" value="1"/>
</dbReference>
<dbReference type="Pfam" id="PF16488">
    <property type="entry name" value="ArgoL2"/>
    <property type="match status" value="1"/>
</dbReference>
<dbReference type="AlphaFoldDB" id="S8DUV6"/>
<protein>
    <recommendedName>
        <fullName evidence="6">Piwi domain-containing protein</fullName>
    </recommendedName>
</protein>
<dbReference type="InterPro" id="IPR003100">
    <property type="entry name" value="PAZ_dom"/>
</dbReference>
<dbReference type="Pfam" id="PF08699">
    <property type="entry name" value="ArgoL1"/>
    <property type="match status" value="1"/>
</dbReference>
<dbReference type="PROSITE" id="PS50821">
    <property type="entry name" value="PAZ"/>
    <property type="match status" value="1"/>
</dbReference>
<dbReference type="Gene3D" id="3.30.420.10">
    <property type="entry name" value="Ribonuclease H-like superfamily/Ribonuclease H"/>
    <property type="match status" value="1"/>
</dbReference>